<dbReference type="UniPathway" id="UPA00070">
    <property type="reaction ID" value="UER00119"/>
</dbReference>
<evidence type="ECO:0000256" key="6">
    <source>
        <dbReference type="ARBA" id="ARBA00022975"/>
    </source>
</evidence>
<evidence type="ECO:0000256" key="4">
    <source>
        <dbReference type="ARBA" id="ARBA00022679"/>
    </source>
</evidence>
<comment type="pathway">
    <text evidence="1">Pyrimidine metabolism; UMP biosynthesis via de novo pathway; UMP from orotate: step 1/2.</text>
</comment>
<evidence type="ECO:0000313" key="9">
    <source>
        <dbReference type="Proteomes" id="UP000078200"/>
    </source>
</evidence>
<keyword evidence="5" id="KW-0460">Magnesium</keyword>
<dbReference type="InterPro" id="IPR029057">
    <property type="entry name" value="PRTase-like"/>
</dbReference>
<evidence type="ECO:0000313" key="8">
    <source>
        <dbReference type="EnsemblMetazoa" id="GAUT039499-PA"/>
    </source>
</evidence>
<reference evidence="8" key="1">
    <citation type="submission" date="2020-05" db="UniProtKB">
        <authorList>
            <consortium name="EnsemblMetazoa"/>
        </authorList>
    </citation>
    <scope>IDENTIFICATION</scope>
    <source>
        <strain evidence="8">TTRI</strain>
    </source>
</reference>
<keyword evidence="6" id="KW-0665">Pyrimidine biosynthesis</keyword>
<organism evidence="8 9">
    <name type="scientific">Glossina austeni</name>
    <name type="common">Savannah tsetse fly</name>
    <dbReference type="NCBI Taxonomy" id="7395"/>
    <lineage>
        <taxon>Eukaryota</taxon>
        <taxon>Metazoa</taxon>
        <taxon>Ecdysozoa</taxon>
        <taxon>Arthropoda</taxon>
        <taxon>Hexapoda</taxon>
        <taxon>Insecta</taxon>
        <taxon>Pterygota</taxon>
        <taxon>Neoptera</taxon>
        <taxon>Endopterygota</taxon>
        <taxon>Diptera</taxon>
        <taxon>Brachycera</taxon>
        <taxon>Muscomorpha</taxon>
        <taxon>Hippoboscoidea</taxon>
        <taxon>Glossinidae</taxon>
        <taxon>Glossina</taxon>
    </lineage>
</organism>
<accession>A0A1A9VJR6</accession>
<dbReference type="SUPFAM" id="SSF53271">
    <property type="entry name" value="PRTase-like"/>
    <property type="match status" value="1"/>
</dbReference>
<keyword evidence="9" id="KW-1185">Reference proteome</keyword>
<dbReference type="Proteomes" id="UP000078200">
    <property type="component" value="Unassembled WGS sequence"/>
</dbReference>
<dbReference type="InterPro" id="IPR023031">
    <property type="entry name" value="OPRT"/>
</dbReference>
<evidence type="ECO:0000256" key="3">
    <source>
        <dbReference type="ARBA" id="ARBA00022676"/>
    </source>
</evidence>
<keyword evidence="3" id="KW-0328">Glycosyltransferase</keyword>
<keyword evidence="4" id="KW-0808">Transferase</keyword>
<dbReference type="EC" id="2.4.2.10" evidence="2"/>
<evidence type="ECO:0000256" key="1">
    <source>
        <dbReference type="ARBA" id="ARBA00004889"/>
    </source>
</evidence>
<dbReference type="AlphaFoldDB" id="A0A1A9VJR6"/>
<dbReference type="CDD" id="cd06223">
    <property type="entry name" value="PRTases_typeI"/>
    <property type="match status" value="1"/>
</dbReference>
<dbReference type="NCBIfam" id="TIGR01367">
    <property type="entry name" value="pyrE_Therm"/>
    <property type="match status" value="1"/>
</dbReference>
<protein>
    <recommendedName>
        <fullName evidence="2">orotate phosphoribosyltransferase</fullName>
        <ecNumber evidence="2">2.4.2.10</ecNumber>
    </recommendedName>
</protein>
<proteinExistence type="inferred from homology"/>
<feature type="domain" description="Phosphoribosyltransferase" evidence="7">
    <location>
        <begin position="40"/>
        <end position="169"/>
    </location>
</feature>
<evidence type="ECO:0000256" key="5">
    <source>
        <dbReference type="ARBA" id="ARBA00022842"/>
    </source>
</evidence>
<evidence type="ECO:0000259" key="7">
    <source>
        <dbReference type="Pfam" id="PF00156"/>
    </source>
</evidence>
<evidence type="ECO:0000256" key="2">
    <source>
        <dbReference type="ARBA" id="ARBA00011971"/>
    </source>
</evidence>
<dbReference type="EnsemblMetazoa" id="GAUT039499-RA">
    <property type="protein sequence ID" value="GAUT039499-PA"/>
    <property type="gene ID" value="GAUT039499"/>
</dbReference>
<dbReference type="VEuPathDB" id="VectorBase:GAUT039499"/>
<dbReference type="PANTHER" id="PTHR19278">
    <property type="entry name" value="OROTATE PHOSPHORIBOSYLTRANSFERASE"/>
    <property type="match status" value="1"/>
</dbReference>
<sequence>MILDENNLIIKEFKEAEAILHGHFVLSSRLHSDTYIQCAKIFENPSRAMKVCALLADKIKKELNSSIDLILSPAIGGIVVGYEIGRQLGIKTMFCERVNGKFELRRGFEIKKGEKILLIEDVITTGKSSLEAVECAEGEGGKVIVEASLIKRNSETKLPFPVISLIELNIQNYSEEELPSELKQLPITKPGSREYLTK</sequence>
<dbReference type="PANTHER" id="PTHR19278:SF9">
    <property type="entry name" value="URIDINE 5'-MONOPHOSPHATE SYNTHASE"/>
    <property type="match status" value="1"/>
</dbReference>
<dbReference type="InterPro" id="IPR000836">
    <property type="entry name" value="PRTase_dom"/>
</dbReference>
<dbReference type="HAMAP" id="MF_01208">
    <property type="entry name" value="PyrE"/>
    <property type="match status" value="1"/>
</dbReference>
<dbReference type="InterPro" id="IPR006273">
    <property type="entry name" value="Orotate_PRibTrfase_bac"/>
</dbReference>
<dbReference type="GO" id="GO:0019856">
    <property type="term" value="P:pyrimidine nucleobase biosynthetic process"/>
    <property type="evidence" value="ECO:0007669"/>
    <property type="project" value="InterPro"/>
</dbReference>
<dbReference type="GO" id="GO:0044205">
    <property type="term" value="P:'de novo' UMP biosynthetic process"/>
    <property type="evidence" value="ECO:0007669"/>
    <property type="project" value="UniProtKB-UniPathway"/>
</dbReference>
<dbReference type="Gene3D" id="3.40.50.2020">
    <property type="match status" value="1"/>
</dbReference>
<dbReference type="Pfam" id="PF00156">
    <property type="entry name" value="Pribosyltran"/>
    <property type="match status" value="1"/>
</dbReference>
<name>A0A1A9VJR6_GLOAU</name>
<dbReference type="GO" id="GO:0004588">
    <property type="term" value="F:orotate phosphoribosyltransferase activity"/>
    <property type="evidence" value="ECO:0007669"/>
    <property type="project" value="UniProtKB-EC"/>
</dbReference>